<protein>
    <submittedName>
        <fullName evidence="3">McyT</fullName>
        <ecNumber evidence="3">3.1.2.14</ecNumber>
    </submittedName>
</protein>
<reference evidence="3 4" key="1">
    <citation type="journal article" date="2014" name="Appl. Environ. Microbiol.">
        <title>Elucidation of insertion elements encoded on plasmids and in vitro construction of shuttle vectors from the toxic cyanobacterium Planktothrix.</title>
        <authorList>
            <person name="Christiansen G."/>
            <person name="Goesmann A."/>
            <person name="Kurmayer R."/>
        </authorList>
    </citation>
    <scope>NUCLEOTIDE SEQUENCE [LARGE SCALE GENOMIC DNA]</scope>
    <source>
        <strain evidence="3 4">NIVA-CYA 126/8</strain>
    </source>
</reference>
<name>A0A073CGX1_PLAA1</name>
<evidence type="ECO:0000259" key="2">
    <source>
        <dbReference type="Pfam" id="PF00975"/>
    </source>
</evidence>
<organism evidence="3 4">
    <name type="scientific">Planktothrix agardhii (strain NIVA-CYA 126/8)</name>
    <dbReference type="NCBI Taxonomy" id="388467"/>
    <lineage>
        <taxon>Bacteria</taxon>
        <taxon>Bacillati</taxon>
        <taxon>Cyanobacteriota</taxon>
        <taxon>Cyanophyceae</taxon>
        <taxon>Oscillatoriophycideae</taxon>
        <taxon>Oscillatoriales</taxon>
        <taxon>Microcoleaceae</taxon>
        <taxon>Planktothrix</taxon>
    </lineage>
</organism>
<feature type="domain" description="Thioesterase" evidence="2">
    <location>
        <begin position="30"/>
        <end position="248"/>
    </location>
</feature>
<sequence>MQIDQLKPNLTPTANSWVTYPKPNPEAKLRLFCFHYAGGGAAIFRSWIDSLPSTVEICPIELPGRNSRLRETPFTQMEPLIQALDRAILPHLTKPFAFFGHSMGGLVSFELARLLRKEYNQSPLHLFVSGYRAPQIPDRTPQIHALPESELIKELRRYAGTPEAVLENAELMELLLPTLRADFSVVETYSYKDLPPLDCPITAFGGLEDLKPNALEIEAWREQTNSAFSVEMFPGDHFFLHSAKSLVLECLGKSLLIIDQGIN</sequence>
<dbReference type="Gene3D" id="3.40.50.1820">
    <property type="entry name" value="alpha/beta hydrolase"/>
    <property type="match status" value="1"/>
</dbReference>
<gene>
    <name evidence="3" type="primary">mcyT</name>
    <name evidence="3" type="ORF">A19Y_2229</name>
</gene>
<keyword evidence="4" id="KW-1185">Reference proteome</keyword>
<comment type="similarity">
    <text evidence="1">Belongs to the thioesterase family.</text>
</comment>
<evidence type="ECO:0000313" key="3">
    <source>
        <dbReference type="EMBL" id="KEI67172.1"/>
    </source>
</evidence>
<dbReference type="GO" id="GO:0008610">
    <property type="term" value="P:lipid biosynthetic process"/>
    <property type="evidence" value="ECO:0007669"/>
    <property type="project" value="TreeGrafter"/>
</dbReference>
<dbReference type="eggNOG" id="COG3208">
    <property type="taxonomic scope" value="Bacteria"/>
</dbReference>
<dbReference type="GO" id="GO:0016297">
    <property type="term" value="F:fatty acyl-[ACP] hydrolase activity"/>
    <property type="evidence" value="ECO:0007669"/>
    <property type="project" value="UniProtKB-EC"/>
</dbReference>
<dbReference type="InterPro" id="IPR029058">
    <property type="entry name" value="AB_hydrolase_fold"/>
</dbReference>
<dbReference type="InterPro" id="IPR001031">
    <property type="entry name" value="Thioesterase"/>
</dbReference>
<dbReference type="Proteomes" id="UP000027395">
    <property type="component" value="Chromosome"/>
</dbReference>
<dbReference type="Pfam" id="PF00975">
    <property type="entry name" value="Thioesterase"/>
    <property type="match status" value="1"/>
</dbReference>
<dbReference type="InterPro" id="IPR012223">
    <property type="entry name" value="TEII"/>
</dbReference>
<dbReference type="RefSeq" id="WP_036843513.1">
    <property type="nucleotide sequence ID" value="NZ_CM002803.1"/>
</dbReference>
<proteinExistence type="inferred from homology"/>
<dbReference type="SUPFAM" id="SSF53474">
    <property type="entry name" value="alpha/beta-Hydrolases"/>
    <property type="match status" value="1"/>
</dbReference>
<dbReference type="PATRIC" id="fig|388467.6.peg.2172"/>
<keyword evidence="3" id="KW-0378">Hydrolase</keyword>
<dbReference type="EMBL" id="CM002803">
    <property type="protein sequence ID" value="KEI67172.1"/>
    <property type="molecule type" value="Genomic_DNA"/>
</dbReference>
<evidence type="ECO:0000313" key="4">
    <source>
        <dbReference type="Proteomes" id="UP000027395"/>
    </source>
</evidence>
<dbReference type="EC" id="3.1.2.14" evidence="3"/>
<accession>A0A073CGX1</accession>
<evidence type="ECO:0000256" key="1">
    <source>
        <dbReference type="ARBA" id="ARBA00007169"/>
    </source>
</evidence>
<dbReference type="HOGENOM" id="CLU_070456_1_1_3"/>
<dbReference type="PANTHER" id="PTHR11487">
    <property type="entry name" value="THIOESTERASE"/>
    <property type="match status" value="1"/>
</dbReference>
<dbReference type="PANTHER" id="PTHR11487:SF0">
    <property type="entry name" value="S-ACYL FATTY ACID SYNTHASE THIOESTERASE, MEDIUM CHAIN"/>
    <property type="match status" value="1"/>
</dbReference>
<dbReference type="AlphaFoldDB" id="A0A073CGX1"/>
<dbReference type="STRING" id="388467.A19Y_2229"/>